<keyword evidence="4" id="KW-0695">RNA-directed DNA polymerase</keyword>
<evidence type="ECO:0000313" key="4">
    <source>
        <dbReference type="EMBL" id="GJS57473.1"/>
    </source>
</evidence>
<accession>A0ABQ4WXC7</accession>
<proteinExistence type="predicted"/>
<keyword evidence="1" id="KW-0863">Zinc-finger</keyword>
<reference evidence="4" key="1">
    <citation type="journal article" date="2022" name="Int. J. Mol. Sci.">
        <title>Draft Genome of Tanacetum Coccineum: Genomic Comparison of Closely Related Tanacetum-Family Plants.</title>
        <authorList>
            <person name="Yamashiro T."/>
            <person name="Shiraishi A."/>
            <person name="Nakayama K."/>
            <person name="Satake H."/>
        </authorList>
    </citation>
    <scope>NUCLEOTIDE SEQUENCE</scope>
</reference>
<dbReference type="PROSITE" id="PS00141">
    <property type="entry name" value="ASP_PROTEASE"/>
    <property type="match status" value="1"/>
</dbReference>
<dbReference type="CDD" id="cd00303">
    <property type="entry name" value="retropepsin_like"/>
    <property type="match status" value="1"/>
</dbReference>
<keyword evidence="5" id="KW-1185">Reference proteome</keyword>
<evidence type="ECO:0000313" key="5">
    <source>
        <dbReference type="Proteomes" id="UP001151760"/>
    </source>
</evidence>
<evidence type="ECO:0000256" key="2">
    <source>
        <dbReference type="SAM" id="MobiDB-lite"/>
    </source>
</evidence>
<evidence type="ECO:0000259" key="3">
    <source>
        <dbReference type="PROSITE" id="PS50158"/>
    </source>
</evidence>
<dbReference type="SUPFAM" id="SSF57756">
    <property type="entry name" value="Retrovirus zinc finger-like domains"/>
    <property type="match status" value="1"/>
</dbReference>
<dbReference type="PANTHER" id="PTHR37984:SF5">
    <property type="entry name" value="PROTEIN NYNRIN-LIKE"/>
    <property type="match status" value="1"/>
</dbReference>
<dbReference type="SUPFAM" id="SSF56672">
    <property type="entry name" value="DNA/RNA polymerases"/>
    <property type="match status" value="1"/>
</dbReference>
<dbReference type="GO" id="GO:0003964">
    <property type="term" value="F:RNA-directed DNA polymerase activity"/>
    <property type="evidence" value="ECO:0007669"/>
    <property type="project" value="UniProtKB-KW"/>
</dbReference>
<reference evidence="4" key="2">
    <citation type="submission" date="2022-01" db="EMBL/GenBank/DDBJ databases">
        <authorList>
            <person name="Yamashiro T."/>
            <person name="Shiraishi A."/>
            <person name="Satake H."/>
            <person name="Nakayama K."/>
        </authorList>
    </citation>
    <scope>NUCLEOTIDE SEQUENCE</scope>
</reference>
<keyword evidence="4" id="KW-0548">Nucleotidyltransferase</keyword>
<protein>
    <submittedName>
        <fullName evidence="4">Reverse transcriptase domain-containing protein</fullName>
    </submittedName>
</protein>
<gene>
    <name evidence="4" type="ORF">Tco_0652257</name>
</gene>
<comment type="caution">
    <text evidence="4">The sequence shown here is derived from an EMBL/GenBank/DDBJ whole genome shotgun (WGS) entry which is preliminary data.</text>
</comment>
<dbReference type="Pfam" id="PF08284">
    <property type="entry name" value="RVP_2"/>
    <property type="match status" value="1"/>
</dbReference>
<dbReference type="SMART" id="SM00343">
    <property type="entry name" value="ZnF_C2HC"/>
    <property type="match status" value="1"/>
</dbReference>
<keyword evidence="1" id="KW-0862">Zinc</keyword>
<dbReference type="Pfam" id="PF00098">
    <property type="entry name" value="zf-CCHC"/>
    <property type="match status" value="1"/>
</dbReference>
<dbReference type="Proteomes" id="UP001151760">
    <property type="component" value="Unassembled WGS sequence"/>
</dbReference>
<dbReference type="Gene3D" id="4.10.60.10">
    <property type="entry name" value="Zinc finger, CCHC-type"/>
    <property type="match status" value="1"/>
</dbReference>
<dbReference type="InterPro" id="IPR043502">
    <property type="entry name" value="DNA/RNA_pol_sf"/>
</dbReference>
<feature type="domain" description="CCHC-type" evidence="3">
    <location>
        <begin position="371"/>
        <end position="386"/>
    </location>
</feature>
<dbReference type="InterPro" id="IPR001878">
    <property type="entry name" value="Znf_CCHC"/>
</dbReference>
<dbReference type="InterPro" id="IPR036875">
    <property type="entry name" value="Znf_CCHC_sf"/>
</dbReference>
<dbReference type="PANTHER" id="PTHR37984">
    <property type="entry name" value="PROTEIN CBG26694"/>
    <property type="match status" value="1"/>
</dbReference>
<dbReference type="PROSITE" id="PS50158">
    <property type="entry name" value="ZF_CCHC"/>
    <property type="match status" value="1"/>
</dbReference>
<keyword evidence="1" id="KW-0479">Metal-binding</keyword>
<feature type="region of interest" description="Disordered" evidence="2">
    <location>
        <begin position="177"/>
        <end position="198"/>
    </location>
</feature>
<dbReference type="Gene3D" id="3.30.70.270">
    <property type="match status" value="1"/>
</dbReference>
<evidence type="ECO:0000256" key="1">
    <source>
        <dbReference type="PROSITE-ProRule" id="PRU00047"/>
    </source>
</evidence>
<sequence>MTAVGEVNERVTDLVATHRQDVHELHMCDEDAQDDRALLRAQVSLLTRERRYFRSMDSSYKHETTTARQRQRIIDGDSLLSHIQHGHDKFRKLVRTRDAGPQDGPADAGSSSNNYHVFIDIIMNECRFIYVIADLTLVVYITKIPPKRTTTTTPMIDAAIKALIAQGVVDALAKYESHRSSGNGDDSHNSRSGRRTERATRECTYSDFLKCQPLNFKGTKGVVGLTQWFEKMESVFHINNYIIACQIKFATCTLLGNALTCIQWILVKQHIKKYVGGLPDMIQGSVMASKAKKMHDAIKFATELMDQKICTFADCQAKNKRKLDDNSRNNQNQQQPFKRQNVAKGLALAWGLVLTVINQRALVAIKRVVTCFECGAQGHYKKDCPKLKNKKRGNQAGNDVTIARAYAVGNAGKNPHSNVVTGTFLLNNRYASILFDTGTDRSFVSTAFSSLIDIVPTALDHDYDVELADGKIIGVNTIIRGCTLNFLNHSFNIDLMPIPKVQFLDHVIDSQGIHVVPAKIESIKDWASPKTPMEIRQFLGLASYYQRFIEGFLKIAKSMTKLTQKKVKFD</sequence>
<dbReference type="InterPro" id="IPR050951">
    <property type="entry name" value="Retrovirus_Pol_polyprotein"/>
</dbReference>
<dbReference type="InterPro" id="IPR043128">
    <property type="entry name" value="Rev_trsase/Diguanyl_cyclase"/>
</dbReference>
<keyword evidence="4" id="KW-0808">Transferase</keyword>
<dbReference type="EMBL" id="BQNB010009008">
    <property type="protein sequence ID" value="GJS57473.1"/>
    <property type="molecule type" value="Genomic_DNA"/>
</dbReference>
<name>A0ABQ4WXC7_9ASTR</name>
<organism evidence="4 5">
    <name type="scientific">Tanacetum coccineum</name>
    <dbReference type="NCBI Taxonomy" id="301880"/>
    <lineage>
        <taxon>Eukaryota</taxon>
        <taxon>Viridiplantae</taxon>
        <taxon>Streptophyta</taxon>
        <taxon>Embryophyta</taxon>
        <taxon>Tracheophyta</taxon>
        <taxon>Spermatophyta</taxon>
        <taxon>Magnoliopsida</taxon>
        <taxon>eudicotyledons</taxon>
        <taxon>Gunneridae</taxon>
        <taxon>Pentapetalae</taxon>
        <taxon>asterids</taxon>
        <taxon>campanulids</taxon>
        <taxon>Asterales</taxon>
        <taxon>Asteraceae</taxon>
        <taxon>Asteroideae</taxon>
        <taxon>Anthemideae</taxon>
        <taxon>Anthemidinae</taxon>
        <taxon>Tanacetum</taxon>
    </lineage>
</organism>
<dbReference type="InterPro" id="IPR001969">
    <property type="entry name" value="Aspartic_peptidase_AS"/>
</dbReference>